<dbReference type="PANTHER" id="PTHR31817:SF0">
    <property type="entry name" value="CHROMOSOME UNDETERMINED SCAFFOLD_67, WHOLE GENOME SHOTGUN SEQUENCE"/>
    <property type="match status" value="1"/>
</dbReference>
<dbReference type="SMART" id="SM01154">
    <property type="entry name" value="DUF1704"/>
    <property type="match status" value="1"/>
</dbReference>
<dbReference type="Pfam" id="PF08014">
    <property type="entry name" value="MATCAP"/>
    <property type="match status" value="1"/>
</dbReference>
<keyword evidence="4" id="KW-0482">Metalloprotease</keyword>
<evidence type="ECO:0000313" key="6">
    <source>
        <dbReference type="Proteomes" id="UP000231263"/>
    </source>
</evidence>
<dbReference type="PANTHER" id="PTHR31817">
    <property type="match status" value="1"/>
</dbReference>
<evidence type="ECO:0000256" key="3">
    <source>
        <dbReference type="ARBA" id="ARBA00022801"/>
    </source>
</evidence>
<protein>
    <recommendedName>
        <fullName evidence="7">DUF1704 domain-containing protein</fullName>
    </recommendedName>
</protein>
<reference evidence="6" key="1">
    <citation type="submission" date="2017-09" db="EMBL/GenBank/DDBJ databases">
        <title>Depth-based differentiation of microbial function through sediment-hosted aquifers and enrichment of novel symbionts in the deep terrestrial subsurface.</title>
        <authorList>
            <person name="Probst A.J."/>
            <person name="Ladd B."/>
            <person name="Jarett J.K."/>
            <person name="Geller-Mcgrath D.E."/>
            <person name="Sieber C.M.K."/>
            <person name="Emerson J.B."/>
            <person name="Anantharaman K."/>
            <person name="Thomas B.C."/>
            <person name="Malmstrom R."/>
            <person name="Stieglmeier M."/>
            <person name="Klingl A."/>
            <person name="Woyke T."/>
            <person name="Ryan C.M."/>
            <person name="Banfield J.F."/>
        </authorList>
    </citation>
    <scope>NUCLEOTIDE SEQUENCE [LARGE SCALE GENOMIC DNA]</scope>
</reference>
<name>A0A2M7XCW9_9BACT</name>
<gene>
    <name evidence="5" type="ORF">CO173_04715</name>
</gene>
<accession>A0A2M7XCW9</accession>
<dbReference type="GO" id="GO:0008237">
    <property type="term" value="F:metallopeptidase activity"/>
    <property type="evidence" value="ECO:0007669"/>
    <property type="project" value="UniProtKB-KW"/>
</dbReference>
<evidence type="ECO:0008006" key="7">
    <source>
        <dbReference type="Google" id="ProtNLM"/>
    </source>
</evidence>
<evidence type="ECO:0000256" key="2">
    <source>
        <dbReference type="ARBA" id="ARBA00022670"/>
    </source>
</evidence>
<dbReference type="AlphaFoldDB" id="A0A2M7XCW9"/>
<comment type="caution">
    <text evidence="5">The sequence shown here is derived from an EMBL/GenBank/DDBJ whole genome shotgun (WGS) entry which is preliminary data.</text>
</comment>
<proteinExistence type="predicted"/>
<dbReference type="Proteomes" id="UP000231263">
    <property type="component" value="Unassembled WGS sequence"/>
</dbReference>
<evidence type="ECO:0000256" key="4">
    <source>
        <dbReference type="ARBA" id="ARBA00023049"/>
    </source>
</evidence>
<organism evidence="5 6">
    <name type="scientific">Candidatus Uhrbacteria bacterium CG_4_9_14_3_um_filter_41_35</name>
    <dbReference type="NCBI Taxonomy" id="1975034"/>
    <lineage>
        <taxon>Bacteria</taxon>
        <taxon>Candidatus Uhriibacteriota</taxon>
    </lineage>
</organism>
<keyword evidence="2" id="KW-0645">Protease</keyword>
<evidence type="ECO:0000256" key="1">
    <source>
        <dbReference type="ARBA" id="ARBA00001947"/>
    </source>
</evidence>
<dbReference type="GO" id="GO:0006508">
    <property type="term" value="P:proteolysis"/>
    <property type="evidence" value="ECO:0007669"/>
    <property type="project" value="UniProtKB-KW"/>
</dbReference>
<sequence length="403" mass="46470">MKWWQEKEDAELFKLLNSLPPFPFYDLVRQDKPGLKQAKTDFFKNGISPTFSYKKAKLFNAKKYQSEIDNRLLQIKSLNYPTLLKDIYEDKLLDLQNRSKIVSAISLGNDQTVTSLSNQLFNFPEENLSTLTSEFEEMLEHSSIFHQHSRPVTTELFVKMTEAVLDHYKMSKWHIELFGGSSIKIRHLNKRGTSIVYLPSQRNLSKARAARLLTHELEVHGLRTMNGRQSSYALLGRGLDHYLQTEEGLAIYYQTLLNRRPTKHLPGFWDAYAVALARNTDFSTTFKTLVEARMKLAKKTGVQKTEETCRTEAWNLCVRVYRGITNTQNEHMVFARDHIYRSGVALLKNTITERGESVLPLLFSGKVGVHHLDKLIALNVQTGKVPDMISKEVVKTIYRQARI</sequence>
<dbReference type="InterPro" id="IPR012548">
    <property type="entry name" value="MATCAP"/>
</dbReference>
<dbReference type="EMBL" id="PFWT01000026">
    <property type="protein sequence ID" value="PJA45725.1"/>
    <property type="molecule type" value="Genomic_DNA"/>
</dbReference>
<comment type="cofactor">
    <cofactor evidence="1">
        <name>Zn(2+)</name>
        <dbReference type="ChEBI" id="CHEBI:29105"/>
    </cofactor>
</comment>
<evidence type="ECO:0000313" key="5">
    <source>
        <dbReference type="EMBL" id="PJA45725.1"/>
    </source>
</evidence>
<keyword evidence="3" id="KW-0378">Hydrolase</keyword>